<keyword evidence="3" id="KW-1185">Reference proteome</keyword>
<proteinExistence type="predicted"/>
<name>A0A1Y6K1X9_9CHLR</name>
<feature type="compositionally biased region" description="Low complexity" evidence="1">
    <location>
        <begin position="92"/>
        <end position="109"/>
    </location>
</feature>
<sequence>MKHQSWFFLILVLIGAVVLSGCDIFGRVQPEDPQVVLQTSIASTQLALEEIETIVAATLDAMPTVEQKAPEVPTPTGIVAVPTSTTIPTLQPTEAPTSAPTEAPTSTPTDMLTSTPTSAVPLAQVSVPTNCRTGPGIIFDQVSILDVGRQVEVIARNASGTYWVVRNPGGEGTCWLWDQYVTITGSTADLPIWDSPPTPTPTAGETPTTVTMRVSIPTNCRVGPGIPYEIVSVLQANRTVEVLARHATADFWVINNPVGSGTCWVWGEHATFTGAWWNLPVQDAPPAPTPAPEVTPTAVTMKVSIPTNCRVGPGIPYEIVSVLQANRTVEVLARHATADFWVINNPVGSGTCWVWGEHATFTGAWWNLPVQDAPPAPTPAPEVTPTAVTMKVSIPTNCRVGPGIPYEIVSVLQANRTVEVLARHATADFWVINNPVGSGTCWVWGEHATFTGAWWNLPVQDAPPAPTPAAVTLRVRVDTNCRVGPGIPYDIVTIFRIGKTATVVGRHASLDFWVIENPEGSGTCWVWGKYATLTGPSSSLPIWDPPPRP</sequence>
<dbReference type="OrthoDB" id="9808890at2"/>
<dbReference type="EMBL" id="LT859958">
    <property type="protein sequence ID" value="SMX53651.1"/>
    <property type="molecule type" value="Genomic_DNA"/>
</dbReference>
<dbReference type="KEGG" id="abat:CFX1CAM_0585"/>
<accession>A0A1Y6K1X9</accession>
<gene>
    <name evidence="2" type="ORF">CFX1CAM_0585</name>
</gene>
<evidence type="ECO:0000256" key="1">
    <source>
        <dbReference type="SAM" id="MobiDB-lite"/>
    </source>
</evidence>
<evidence type="ECO:0000313" key="2">
    <source>
        <dbReference type="EMBL" id="SMX53651.1"/>
    </source>
</evidence>
<dbReference type="RefSeq" id="WP_087861580.1">
    <property type="nucleotide sequence ID" value="NZ_LT859958.1"/>
</dbReference>
<reference evidence="3" key="1">
    <citation type="submission" date="2017-05" db="EMBL/GenBank/DDBJ databases">
        <authorList>
            <person name="Kirkegaard R."/>
            <person name="Mcilroy J S."/>
        </authorList>
    </citation>
    <scope>NUCLEOTIDE SEQUENCE [LARGE SCALE GENOMIC DNA]</scope>
</reference>
<dbReference type="InterPro" id="IPR052354">
    <property type="entry name" value="Cell_Wall_Dynamics_Protein"/>
</dbReference>
<feature type="region of interest" description="Disordered" evidence="1">
    <location>
        <begin position="88"/>
        <end position="113"/>
    </location>
</feature>
<protein>
    <recommendedName>
        <fullName evidence="4">SH3b domain-containing protein</fullName>
    </recommendedName>
</protein>
<dbReference type="PANTHER" id="PTHR34408">
    <property type="entry name" value="FAMILY PROTEIN, PUTATIVE-RELATED"/>
    <property type="match status" value="1"/>
</dbReference>
<evidence type="ECO:0008006" key="4">
    <source>
        <dbReference type="Google" id="ProtNLM"/>
    </source>
</evidence>
<dbReference type="AlphaFoldDB" id="A0A1Y6K1X9"/>
<dbReference type="Proteomes" id="UP000195514">
    <property type="component" value="Chromosome I"/>
</dbReference>
<organism evidence="2 3">
    <name type="scientific">Candidatus Brevifilum fermentans</name>
    <dbReference type="NCBI Taxonomy" id="1986204"/>
    <lineage>
        <taxon>Bacteria</taxon>
        <taxon>Bacillati</taxon>
        <taxon>Chloroflexota</taxon>
        <taxon>Anaerolineae</taxon>
        <taxon>Anaerolineales</taxon>
        <taxon>Anaerolineaceae</taxon>
        <taxon>Candidatus Brevifilum</taxon>
    </lineage>
</organism>
<evidence type="ECO:0000313" key="3">
    <source>
        <dbReference type="Proteomes" id="UP000195514"/>
    </source>
</evidence>
<dbReference type="PANTHER" id="PTHR34408:SF1">
    <property type="entry name" value="GLYCOSYL HYDROLASE FAMILY 19 DOMAIN-CONTAINING PROTEIN HI_1415"/>
    <property type="match status" value="1"/>
</dbReference>
<dbReference type="PROSITE" id="PS51257">
    <property type="entry name" value="PROKAR_LIPOPROTEIN"/>
    <property type="match status" value="1"/>
</dbReference>